<dbReference type="Proteomes" id="UP000034036">
    <property type="component" value="Unassembled WGS sequence"/>
</dbReference>
<dbReference type="PROSITE" id="PS50126">
    <property type="entry name" value="S1"/>
    <property type="match status" value="4"/>
</dbReference>
<dbReference type="Pfam" id="PF00575">
    <property type="entry name" value="S1"/>
    <property type="match status" value="3"/>
</dbReference>
<dbReference type="InterPro" id="IPR012340">
    <property type="entry name" value="NA-bd_OB-fold"/>
</dbReference>
<dbReference type="Gene3D" id="2.40.50.140">
    <property type="entry name" value="Nucleic acid-binding proteins"/>
    <property type="match status" value="4"/>
</dbReference>
<evidence type="ECO:0000256" key="3">
    <source>
        <dbReference type="ARBA" id="ARBA00023274"/>
    </source>
</evidence>
<comment type="similarity">
    <text evidence="1">Belongs to the bacterial ribosomal protein bS1 family.</text>
</comment>
<dbReference type="SMART" id="SM00316">
    <property type="entry name" value="S1"/>
    <property type="match status" value="4"/>
</dbReference>
<dbReference type="GO" id="GO:0005840">
    <property type="term" value="C:ribosome"/>
    <property type="evidence" value="ECO:0007669"/>
    <property type="project" value="UniProtKB-KW"/>
</dbReference>
<dbReference type="InterPro" id="IPR035104">
    <property type="entry name" value="Ribosomal_protein_S1-like"/>
</dbReference>
<gene>
    <name evidence="5" type="ORF">UV11_C0003G0019</name>
</gene>
<evidence type="ECO:0000313" key="6">
    <source>
        <dbReference type="Proteomes" id="UP000034036"/>
    </source>
</evidence>
<dbReference type="GO" id="GO:0006412">
    <property type="term" value="P:translation"/>
    <property type="evidence" value="ECO:0007669"/>
    <property type="project" value="TreeGrafter"/>
</dbReference>
<feature type="domain" description="S1 motif" evidence="4">
    <location>
        <begin position="59"/>
        <end position="126"/>
    </location>
</feature>
<dbReference type="GO" id="GO:1990904">
    <property type="term" value="C:ribonucleoprotein complex"/>
    <property type="evidence" value="ECO:0007669"/>
    <property type="project" value="UniProtKB-KW"/>
</dbReference>
<keyword evidence="3" id="KW-0687">Ribonucleoprotein</keyword>
<dbReference type="STRING" id="1618659.UV11_C0003G0019"/>
<dbReference type="InterPro" id="IPR003029">
    <property type="entry name" value="S1_domain"/>
</dbReference>
<protein>
    <submittedName>
        <fullName evidence="5">RNA binding S1 domain protein</fullName>
    </submittedName>
</protein>
<dbReference type="AlphaFoldDB" id="A0A0G0ZJ53"/>
<evidence type="ECO:0000256" key="1">
    <source>
        <dbReference type="ARBA" id="ARBA00006767"/>
    </source>
</evidence>
<dbReference type="GO" id="GO:0003729">
    <property type="term" value="F:mRNA binding"/>
    <property type="evidence" value="ECO:0007669"/>
    <property type="project" value="TreeGrafter"/>
</dbReference>
<dbReference type="PANTHER" id="PTHR10724">
    <property type="entry name" value="30S RIBOSOMAL PROTEIN S1"/>
    <property type="match status" value="1"/>
</dbReference>
<organism evidence="5 6">
    <name type="scientific">Candidatus Giovannonibacteria bacterium GW2011_GWF2_42_19</name>
    <dbReference type="NCBI Taxonomy" id="1618659"/>
    <lineage>
        <taxon>Bacteria</taxon>
        <taxon>Candidatus Giovannoniibacteriota</taxon>
    </lineage>
</organism>
<sequence length="406" mass="45087">MGRGLALFLRKFKSFDTLILMSGTNATNVILSEVDSKRKKSLIMDELLKKIPIELPKPGELVEASMVGRKGSKVFFDLGVFGLGMVYGREFLKAREIIKSLKPGDRVTAKIVETENEEGNAELSLKEASQDLIWKEAEDAMRKKESLELAVLEANKGGLVMEYKRIKGFLPASQLKTSHYPRVEGGSKDRILEELKKLEGQTLNVVVIAVEPKEEKIIFSEKGAESEELKEIAAKYEAGQIVEGEITGVVDFGIFIKIEEGLEGLCHLSELDWSLVENPAERFKIGDKAKAKIIGIEAGRISLSVKALLPNPWDLVKDKYKKGDIVQGKVLRFNRYGSLVSIEEGVAGLCHISEFGSDKLMKDKLEIGVSYPFQITLFEPKDRRLTLSYLGDGPKKAPVVSEIAEK</sequence>
<accession>A0A0G0ZJ53</accession>
<dbReference type="InterPro" id="IPR050437">
    <property type="entry name" value="Ribos_protein_bS1-like"/>
</dbReference>
<dbReference type="PANTHER" id="PTHR10724:SF7">
    <property type="entry name" value="SMALL RIBOSOMAL SUBUNIT PROTEIN BS1C"/>
    <property type="match status" value="1"/>
</dbReference>
<dbReference type="PRINTS" id="PR00681">
    <property type="entry name" value="RIBOSOMALS1"/>
</dbReference>
<evidence type="ECO:0000313" key="5">
    <source>
        <dbReference type="EMBL" id="KKS48792.1"/>
    </source>
</evidence>
<evidence type="ECO:0000256" key="2">
    <source>
        <dbReference type="ARBA" id="ARBA00022980"/>
    </source>
</evidence>
<comment type="caution">
    <text evidence="5">The sequence shown here is derived from an EMBL/GenBank/DDBJ whole genome shotgun (WGS) entry which is preliminary data.</text>
</comment>
<dbReference type="EMBL" id="LCDF01000003">
    <property type="protein sequence ID" value="KKS48792.1"/>
    <property type="molecule type" value="Genomic_DNA"/>
</dbReference>
<reference evidence="5 6" key="1">
    <citation type="journal article" date="2015" name="Nature">
        <title>rRNA introns, odd ribosomes, and small enigmatic genomes across a large radiation of phyla.</title>
        <authorList>
            <person name="Brown C.T."/>
            <person name="Hug L.A."/>
            <person name="Thomas B.C."/>
            <person name="Sharon I."/>
            <person name="Castelle C.J."/>
            <person name="Singh A."/>
            <person name="Wilkins M.J."/>
            <person name="Williams K.H."/>
            <person name="Banfield J.F."/>
        </authorList>
    </citation>
    <scope>NUCLEOTIDE SEQUENCE [LARGE SCALE GENOMIC DNA]</scope>
</reference>
<feature type="domain" description="S1 motif" evidence="4">
    <location>
        <begin position="239"/>
        <end position="306"/>
    </location>
</feature>
<proteinExistence type="inferred from homology"/>
<feature type="domain" description="S1 motif" evidence="4">
    <location>
        <begin position="144"/>
        <end position="222"/>
    </location>
</feature>
<dbReference type="GO" id="GO:0003735">
    <property type="term" value="F:structural constituent of ribosome"/>
    <property type="evidence" value="ECO:0007669"/>
    <property type="project" value="TreeGrafter"/>
</dbReference>
<feature type="domain" description="S1 motif" evidence="4">
    <location>
        <begin position="323"/>
        <end position="390"/>
    </location>
</feature>
<dbReference type="SUPFAM" id="SSF50249">
    <property type="entry name" value="Nucleic acid-binding proteins"/>
    <property type="match status" value="4"/>
</dbReference>
<name>A0A0G0ZJ53_9BACT</name>
<keyword evidence="2" id="KW-0689">Ribosomal protein</keyword>
<evidence type="ECO:0000259" key="4">
    <source>
        <dbReference type="PROSITE" id="PS50126"/>
    </source>
</evidence>